<dbReference type="Pfam" id="PF21365">
    <property type="entry name" value="Glyco_hydro_31_3rd"/>
    <property type="match status" value="1"/>
</dbReference>
<dbReference type="CDD" id="cd14752">
    <property type="entry name" value="GH31_N"/>
    <property type="match status" value="1"/>
</dbReference>
<dbReference type="Proteomes" id="UP000609172">
    <property type="component" value="Unassembled WGS sequence"/>
</dbReference>
<comment type="similarity">
    <text evidence="1 4">Belongs to the glycosyl hydrolase 31 family.</text>
</comment>
<evidence type="ECO:0000313" key="10">
    <source>
        <dbReference type="Proteomes" id="UP000609172"/>
    </source>
</evidence>
<dbReference type="InterPro" id="IPR048395">
    <property type="entry name" value="Glyco_hydro_31_C"/>
</dbReference>
<dbReference type="RefSeq" id="WP_200104469.1">
    <property type="nucleotide sequence ID" value="NZ_JAEHFV010000001.1"/>
</dbReference>
<dbReference type="AlphaFoldDB" id="A0A934PKE1"/>
<evidence type="ECO:0000259" key="6">
    <source>
        <dbReference type="Pfam" id="PF13802"/>
    </source>
</evidence>
<feature type="domain" description="Glycoside hydrolase family 31 N-terminal" evidence="6">
    <location>
        <begin position="38"/>
        <end position="209"/>
    </location>
</feature>
<accession>A0A934PKE1</accession>
<reference evidence="9" key="1">
    <citation type="submission" date="2020-12" db="EMBL/GenBank/DDBJ databases">
        <title>Bacterial novel species Flavobacterium sp. SE-1-e isolated from soil.</title>
        <authorList>
            <person name="Jung H.-Y."/>
        </authorList>
    </citation>
    <scope>NUCLEOTIDE SEQUENCE</scope>
    <source>
        <strain evidence="9">SE-1-e</strain>
    </source>
</reference>
<dbReference type="GO" id="GO:0004553">
    <property type="term" value="F:hydrolase activity, hydrolyzing O-glycosyl compounds"/>
    <property type="evidence" value="ECO:0007669"/>
    <property type="project" value="InterPro"/>
</dbReference>
<dbReference type="Pfam" id="PF01055">
    <property type="entry name" value="Glyco_hydro_31_2nd"/>
    <property type="match status" value="1"/>
</dbReference>
<dbReference type="InterPro" id="IPR033403">
    <property type="entry name" value="DUF5110"/>
</dbReference>
<dbReference type="InterPro" id="IPR013780">
    <property type="entry name" value="Glyco_hydro_b"/>
</dbReference>
<evidence type="ECO:0000256" key="3">
    <source>
        <dbReference type="ARBA" id="ARBA00023295"/>
    </source>
</evidence>
<evidence type="ECO:0000313" key="9">
    <source>
        <dbReference type="EMBL" id="MBK0368543.1"/>
    </source>
</evidence>
<dbReference type="Pfam" id="PF17137">
    <property type="entry name" value="DUF5110"/>
    <property type="match status" value="1"/>
</dbReference>
<organism evidence="9 10">
    <name type="scientific">Flavobacterium agrisoli</name>
    <dbReference type="NCBI Taxonomy" id="2793066"/>
    <lineage>
        <taxon>Bacteria</taxon>
        <taxon>Pseudomonadati</taxon>
        <taxon>Bacteroidota</taxon>
        <taxon>Flavobacteriia</taxon>
        <taxon>Flavobacteriales</taxon>
        <taxon>Flavobacteriaceae</taxon>
        <taxon>Flavobacterium</taxon>
    </lineage>
</organism>
<sequence length="797" mass="93728">MITNTELEYKGDLYPSKIVSFEYEVDSVNFYTDNKVILRVTILRDSLLRFRFTTKGYFSKDFSYAIDKSHSHGYNHLAVKEETEYYEILTSKIKCHIKKSDLRITIYDLNDTIILQDELGFHWEENYEFGGNIVKTTKHAQEGECYYGLGDKATQMNLKGKRLENFATDQYAYQKDQEPLYKSVPFYIGLHNKQAYGIFFDNTFRSFFDFCQERRNITSFWAEGGEMNYYFIYGPEVKEVITTYTDLTGKPELPPLWALGYHQCKWSYYPESKVKEITSKFRELKIPCDAIYLDIDYMDGFRCFTWNKDYFPDPKRMVAELTEEGFKTVVIIDPGIKIDPNYWVYNEALEKDYFCKRADGPYMKGKVWPGECNFPDYTNPEVRQWWAGLFKELISEIGVKGVWNDMNEPAVMEVPNKTFPMDVRHSYDGNFCSHRKAHNIYGMQMARATYHGVKKFSYPKRPFVITRSAYSGTQRYTSSWTGDNVATWEHLWIANIQVQRMCISGMSFTGSDIGGFAEQPTGELYTRWIQLGVFHPFCRTHSSGDHGNQEPWAFDEEVIDITRKFINLRYQLLPYLYTMFWQYIEDGVPMLKPLVYFDQDDIQTHYRNDEFIFGNQILVCPILEPNAVGRRMYVPRGNWYNYWTNEYIAGGKEVWVDTKYDEIPVFVKAGAIIPKYPIQQYVGEIEFDELTLDIYYFEGKEKSQVYEDAHDGYDHRKGRFSYLSFQTTGRPKDLIIQLHKEGKFETPYTKYRINLIGLPFKVTGIEIDNAPTVFDVSTFENVLIIPKEFNSLRIIGE</sequence>
<dbReference type="PROSITE" id="PS00129">
    <property type="entry name" value="GLYCOSYL_HYDROL_F31_1"/>
    <property type="match status" value="1"/>
</dbReference>
<keyword evidence="2 4" id="KW-0378">Hydrolase</keyword>
<feature type="domain" description="DUF5110" evidence="7">
    <location>
        <begin position="689"/>
        <end position="757"/>
    </location>
</feature>
<dbReference type="GO" id="GO:0005975">
    <property type="term" value="P:carbohydrate metabolic process"/>
    <property type="evidence" value="ECO:0007669"/>
    <property type="project" value="InterPro"/>
</dbReference>
<dbReference type="CDD" id="cd06604">
    <property type="entry name" value="GH31_glucosidase_II_MalA"/>
    <property type="match status" value="1"/>
</dbReference>
<feature type="domain" description="Glycosyl hydrolase family 31 C-terminal" evidence="8">
    <location>
        <begin position="587"/>
        <end position="673"/>
    </location>
</feature>
<dbReference type="GO" id="GO:0030246">
    <property type="term" value="F:carbohydrate binding"/>
    <property type="evidence" value="ECO:0007669"/>
    <property type="project" value="InterPro"/>
</dbReference>
<dbReference type="SUPFAM" id="SSF74650">
    <property type="entry name" value="Galactose mutarotase-like"/>
    <property type="match status" value="1"/>
</dbReference>
<protein>
    <submittedName>
        <fullName evidence="9">Glycoside hydrolase family 31 protein</fullName>
    </submittedName>
</protein>
<dbReference type="PANTHER" id="PTHR22762">
    <property type="entry name" value="ALPHA-GLUCOSIDASE"/>
    <property type="match status" value="1"/>
</dbReference>
<dbReference type="EMBL" id="JAEHFV010000001">
    <property type="protein sequence ID" value="MBK0368543.1"/>
    <property type="molecule type" value="Genomic_DNA"/>
</dbReference>
<dbReference type="SUPFAM" id="SSF51011">
    <property type="entry name" value="Glycosyl hydrolase domain"/>
    <property type="match status" value="1"/>
</dbReference>
<dbReference type="InterPro" id="IPR030458">
    <property type="entry name" value="Glyco_hydro_31_AS"/>
</dbReference>
<keyword evidence="3 4" id="KW-0326">Glycosidase</keyword>
<name>A0A934PKE1_9FLAO</name>
<dbReference type="Gene3D" id="2.60.40.1760">
    <property type="entry name" value="glycosyl hydrolase (family 31)"/>
    <property type="match status" value="1"/>
</dbReference>
<evidence type="ECO:0000259" key="7">
    <source>
        <dbReference type="Pfam" id="PF17137"/>
    </source>
</evidence>
<evidence type="ECO:0000256" key="2">
    <source>
        <dbReference type="ARBA" id="ARBA00022801"/>
    </source>
</evidence>
<evidence type="ECO:0000256" key="4">
    <source>
        <dbReference type="RuleBase" id="RU361185"/>
    </source>
</evidence>
<dbReference type="InterPro" id="IPR025887">
    <property type="entry name" value="Glyco_hydro_31_N_dom"/>
</dbReference>
<dbReference type="InterPro" id="IPR000322">
    <property type="entry name" value="Glyco_hydro_31_TIM"/>
</dbReference>
<dbReference type="SUPFAM" id="SSF51445">
    <property type="entry name" value="(Trans)glycosidases"/>
    <property type="match status" value="1"/>
</dbReference>
<dbReference type="PANTHER" id="PTHR22762:SF120">
    <property type="entry name" value="HETEROGLYCAN GLUCOSIDASE 1"/>
    <property type="match status" value="1"/>
</dbReference>
<dbReference type="InterPro" id="IPR017853">
    <property type="entry name" value="GH"/>
</dbReference>
<proteinExistence type="inferred from homology"/>
<evidence type="ECO:0000256" key="1">
    <source>
        <dbReference type="ARBA" id="ARBA00007806"/>
    </source>
</evidence>
<dbReference type="Pfam" id="PF13802">
    <property type="entry name" value="Gal_mutarotas_2"/>
    <property type="match status" value="1"/>
</dbReference>
<dbReference type="Gene3D" id="2.60.40.1180">
    <property type="entry name" value="Golgi alpha-mannosidase II"/>
    <property type="match status" value="2"/>
</dbReference>
<dbReference type="Gene3D" id="3.20.20.80">
    <property type="entry name" value="Glycosidases"/>
    <property type="match status" value="1"/>
</dbReference>
<comment type="caution">
    <text evidence="9">The sequence shown here is derived from an EMBL/GenBank/DDBJ whole genome shotgun (WGS) entry which is preliminary data.</text>
</comment>
<feature type="domain" description="Glycoside hydrolase family 31 TIM barrel" evidence="5">
    <location>
        <begin position="251"/>
        <end position="579"/>
    </location>
</feature>
<evidence type="ECO:0000259" key="5">
    <source>
        <dbReference type="Pfam" id="PF01055"/>
    </source>
</evidence>
<gene>
    <name evidence="9" type="ORF">I5M07_01740</name>
</gene>
<evidence type="ECO:0000259" key="8">
    <source>
        <dbReference type="Pfam" id="PF21365"/>
    </source>
</evidence>
<keyword evidence="10" id="KW-1185">Reference proteome</keyword>
<dbReference type="InterPro" id="IPR011013">
    <property type="entry name" value="Gal_mutarotase_sf_dom"/>
</dbReference>